<dbReference type="PANTHER" id="PTHR46066">
    <property type="entry name" value="CHITINASE DOMAIN-CONTAINING PROTEIN 1 FAMILY MEMBER"/>
    <property type="match status" value="1"/>
</dbReference>
<dbReference type="Gene3D" id="3.20.20.80">
    <property type="entry name" value="Glycosidases"/>
    <property type="match status" value="1"/>
</dbReference>
<dbReference type="InterPro" id="IPR029070">
    <property type="entry name" value="Chitinase_insertion_sf"/>
</dbReference>
<dbReference type="GO" id="GO:0008061">
    <property type="term" value="F:chitin binding"/>
    <property type="evidence" value="ECO:0007669"/>
    <property type="project" value="InterPro"/>
</dbReference>
<proteinExistence type="predicted"/>
<dbReference type="InterPro" id="IPR001223">
    <property type="entry name" value="Glyco_hydro18_cat"/>
</dbReference>
<evidence type="ECO:0000259" key="1">
    <source>
        <dbReference type="PROSITE" id="PS51910"/>
    </source>
</evidence>
<evidence type="ECO:0000313" key="2">
    <source>
        <dbReference type="EMBL" id="OGC54377.1"/>
    </source>
</evidence>
<gene>
    <name evidence="2" type="ORF">A3D91_00575</name>
</gene>
<reference evidence="2 3" key="1">
    <citation type="journal article" date="2016" name="Nat. Commun.">
        <title>Thousands of microbial genomes shed light on interconnected biogeochemical processes in an aquifer system.</title>
        <authorList>
            <person name="Anantharaman K."/>
            <person name="Brown C.T."/>
            <person name="Hug L.A."/>
            <person name="Sharon I."/>
            <person name="Castelle C.J."/>
            <person name="Probst A.J."/>
            <person name="Thomas B.C."/>
            <person name="Singh A."/>
            <person name="Wilkins M.J."/>
            <person name="Karaoz U."/>
            <person name="Brodie E.L."/>
            <person name="Williams K.H."/>
            <person name="Hubbard S.S."/>
            <person name="Banfield J.F."/>
        </authorList>
    </citation>
    <scope>NUCLEOTIDE SEQUENCE [LARGE SCALE GENOMIC DNA]</scope>
</reference>
<dbReference type="Gene3D" id="3.10.50.10">
    <property type="match status" value="1"/>
</dbReference>
<dbReference type="Proteomes" id="UP000178127">
    <property type="component" value="Unassembled WGS sequence"/>
</dbReference>
<dbReference type="EMBL" id="MEVD01000003">
    <property type="protein sequence ID" value="OGC54377.1"/>
    <property type="molecule type" value="Genomic_DNA"/>
</dbReference>
<dbReference type="SUPFAM" id="SSF51445">
    <property type="entry name" value="(Trans)glycosidases"/>
    <property type="match status" value="1"/>
</dbReference>
<comment type="caution">
    <text evidence="2">The sequence shown here is derived from an EMBL/GenBank/DDBJ whole genome shotgun (WGS) entry which is preliminary data.</text>
</comment>
<dbReference type="InterPro" id="IPR011583">
    <property type="entry name" value="Chitinase_II/V-like_cat"/>
</dbReference>
<evidence type="ECO:0000313" key="3">
    <source>
        <dbReference type="Proteomes" id="UP000178127"/>
    </source>
</evidence>
<dbReference type="Pfam" id="PF00704">
    <property type="entry name" value="Glyco_hydro_18"/>
    <property type="match status" value="1"/>
</dbReference>
<dbReference type="PANTHER" id="PTHR46066:SF2">
    <property type="entry name" value="CHITINASE DOMAIN-CONTAINING PROTEIN 1"/>
    <property type="match status" value="1"/>
</dbReference>
<dbReference type="InterPro" id="IPR017853">
    <property type="entry name" value="GH"/>
</dbReference>
<dbReference type="GO" id="GO:0005975">
    <property type="term" value="P:carbohydrate metabolic process"/>
    <property type="evidence" value="ECO:0007669"/>
    <property type="project" value="InterPro"/>
</dbReference>
<name>A0A1F4VB61_UNCKA</name>
<dbReference type="SMART" id="SM00636">
    <property type="entry name" value="Glyco_18"/>
    <property type="match status" value="1"/>
</dbReference>
<protein>
    <recommendedName>
        <fullName evidence="1">GH18 domain-containing protein</fullName>
    </recommendedName>
</protein>
<organism evidence="2 3">
    <name type="scientific">candidate division WWE3 bacterium RIFCSPHIGHO2_02_FULL_38_14</name>
    <dbReference type="NCBI Taxonomy" id="1802620"/>
    <lineage>
        <taxon>Bacteria</taxon>
        <taxon>Katanobacteria</taxon>
    </lineage>
</organism>
<dbReference type="PROSITE" id="PS51910">
    <property type="entry name" value="GH18_2"/>
    <property type="match status" value="1"/>
</dbReference>
<dbReference type="AlphaFoldDB" id="A0A1F4VB61"/>
<feature type="domain" description="GH18" evidence="1">
    <location>
        <begin position="48"/>
        <end position="352"/>
    </location>
</feature>
<sequence>MDKIPLKSIIVLTAGVIITMLLISRANQKKSESGKLAQIQETKETELSGWLAYWKETPGLEVIKKYGGSFTNISPFWFFLDKDYNLKLNGQLNKNEIIDELKVQGISVYITLSSEIKNDEIGSFLDNKQAVNEFNNLVVAELKKYGADGLDLDFEDIPADYKDSFSSYVLNLSGRLKEEKLKLSVTLHSKTGKNDYKGSEGQDVKYISGIADEIRIMAYDKHGTFSEPGAITPYDWLKDVIEYNKKLVPSDKLVIGIPTYGYIWKLENEKVSEVNGYQYEDFSKNISLMGTAEYQVKRDLGSGEMVYKGTGFEGWLSDHVSVKQKMDFLKGMGINRFILWQIGGMDVSFFNY</sequence>
<dbReference type="STRING" id="1802620.A3D91_00575"/>
<accession>A0A1F4VB61</accession>